<reference evidence="1" key="1">
    <citation type="journal article" date="1997" name="Biochem. J.">
        <title>Human and rat testis express two mRNA species encoding variants of NRD convertase, a metalloendopeptidase of the insulinase family.</title>
        <authorList>
            <person name="Hospital V."/>
            <person name="Prat A."/>
            <person name="Joulie C."/>
            <person name="Cherif D."/>
            <person name="Day R."/>
            <person name="Cohen P."/>
        </authorList>
    </citation>
    <scope>NUCLEOTIDE SEQUENCE</scope>
    <source>
        <tissue evidence="1">Testis</tissue>
    </source>
</reference>
<proteinExistence type="evidence at transcript level"/>
<organism evidence="1">
    <name type="scientific">Rattus sp</name>
    <dbReference type="NCBI Taxonomy" id="10118"/>
    <lineage>
        <taxon>Eukaryota</taxon>
        <taxon>Metazoa</taxon>
        <taxon>Chordata</taxon>
        <taxon>Craniata</taxon>
        <taxon>Vertebrata</taxon>
        <taxon>Euteleostomi</taxon>
        <taxon>Mammalia</taxon>
        <taxon>Eutheria</taxon>
        <taxon>Euarchontoglires</taxon>
        <taxon>Glires</taxon>
        <taxon>Rodentia</taxon>
        <taxon>Myomorpha</taxon>
        <taxon>Muroidea</taxon>
        <taxon>Muridae</taxon>
        <taxon>Murinae</taxon>
        <taxon>Rattus</taxon>
    </lineage>
</organism>
<dbReference type="EMBL" id="X93208">
    <property type="protein sequence ID" value="CAA63695.1"/>
    <property type="molecule type" value="mRNA"/>
</dbReference>
<sequence>MSSATTCW</sequence>
<gene>
    <name evidence="1" type="primary">ORF1</name>
</gene>
<evidence type="ECO:0000313" key="1">
    <source>
        <dbReference type="EMBL" id="CAA63695.1"/>
    </source>
</evidence>
<name>O35835_9MURI</name>
<accession>O35835</accession>
<protein>
    <submittedName>
        <fullName evidence="1">ORF1 protein</fullName>
    </submittedName>
</protein>